<name>A0A8X6WUV6_9ARAC</name>
<comment type="caution">
    <text evidence="1">The sequence shown here is derived from an EMBL/GenBank/DDBJ whole genome shotgun (WGS) entry which is preliminary data.</text>
</comment>
<protein>
    <submittedName>
        <fullName evidence="1">Uncharacterized protein</fullName>
    </submittedName>
</protein>
<dbReference type="EMBL" id="BMAV01002240">
    <property type="protein sequence ID" value="GFY41022.1"/>
    <property type="molecule type" value="Genomic_DNA"/>
</dbReference>
<sequence length="67" mass="7019">MSCLNTSYPDCTLTCRSSKFCGSSGVCHSGELPVASHEFSMGDWSGLALGSRTVFVAARLALEMAAI</sequence>
<dbReference type="Proteomes" id="UP000886998">
    <property type="component" value="Unassembled WGS sequence"/>
</dbReference>
<evidence type="ECO:0000313" key="1">
    <source>
        <dbReference type="EMBL" id="GFY41022.1"/>
    </source>
</evidence>
<accession>A0A8X6WUV6</accession>
<dbReference type="AlphaFoldDB" id="A0A8X6WUV6"/>
<evidence type="ECO:0000313" key="2">
    <source>
        <dbReference type="Proteomes" id="UP000886998"/>
    </source>
</evidence>
<keyword evidence="2" id="KW-1185">Reference proteome</keyword>
<organism evidence="1 2">
    <name type="scientific">Trichonephila inaurata madagascariensis</name>
    <dbReference type="NCBI Taxonomy" id="2747483"/>
    <lineage>
        <taxon>Eukaryota</taxon>
        <taxon>Metazoa</taxon>
        <taxon>Ecdysozoa</taxon>
        <taxon>Arthropoda</taxon>
        <taxon>Chelicerata</taxon>
        <taxon>Arachnida</taxon>
        <taxon>Araneae</taxon>
        <taxon>Araneomorphae</taxon>
        <taxon>Entelegynae</taxon>
        <taxon>Araneoidea</taxon>
        <taxon>Nephilidae</taxon>
        <taxon>Trichonephila</taxon>
        <taxon>Trichonephila inaurata</taxon>
    </lineage>
</organism>
<reference evidence="1" key="1">
    <citation type="submission" date="2020-08" db="EMBL/GenBank/DDBJ databases">
        <title>Multicomponent nature underlies the extraordinary mechanical properties of spider dragline silk.</title>
        <authorList>
            <person name="Kono N."/>
            <person name="Nakamura H."/>
            <person name="Mori M."/>
            <person name="Yoshida Y."/>
            <person name="Ohtoshi R."/>
            <person name="Malay A.D."/>
            <person name="Moran D.A.P."/>
            <person name="Tomita M."/>
            <person name="Numata K."/>
            <person name="Arakawa K."/>
        </authorList>
    </citation>
    <scope>NUCLEOTIDE SEQUENCE</scope>
</reference>
<proteinExistence type="predicted"/>
<gene>
    <name evidence="1" type="ORF">TNIN_266581</name>
</gene>